<sequence>MLVGALDMEFLHCLLVISAAIFRRKLEVPQDNHLLFEIGSSRLQHSDGLRFLDKAAVISDADKETAEATSPWRLCTVTQVEELKI</sequence>
<accession>A0A392P4I5</accession>
<dbReference type="AlphaFoldDB" id="A0A392P4I5"/>
<evidence type="ECO:0000313" key="1">
    <source>
        <dbReference type="EMBL" id="MCI06971.1"/>
    </source>
</evidence>
<organism evidence="1 2">
    <name type="scientific">Trifolium medium</name>
    <dbReference type="NCBI Taxonomy" id="97028"/>
    <lineage>
        <taxon>Eukaryota</taxon>
        <taxon>Viridiplantae</taxon>
        <taxon>Streptophyta</taxon>
        <taxon>Embryophyta</taxon>
        <taxon>Tracheophyta</taxon>
        <taxon>Spermatophyta</taxon>
        <taxon>Magnoliopsida</taxon>
        <taxon>eudicotyledons</taxon>
        <taxon>Gunneridae</taxon>
        <taxon>Pentapetalae</taxon>
        <taxon>rosids</taxon>
        <taxon>fabids</taxon>
        <taxon>Fabales</taxon>
        <taxon>Fabaceae</taxon>
        <taxon>Papilionoideae</taxon>
        <taxon>50 kb inversion clade</taxon>
        <taxon>NPAAA clade</taxon>
        <taxon>Hologalegina</taxon>
        <taxon>IRL clade</taxon>
        <taxon>Trifolieae</taxon>
        <taxon>Trifolium</taxon>
    </lineage>
</organism>
<dbReference type="Proteomes" id="UP000265520">
    <property type="component" value="Unassembled WGS sequence"/>
</dbReference>
<keyword evidence="2" id="KW-1185">Reference proteome</keyword>
<dbReference type="EMBL" id="LXQA010063708">
    <property type="protein sequence ID" value="MCI06971.1"/>
    <property type="molecule type" value="Genomic_DNA"/>
</dbReference>
<evidence type="ECO:0000313" key="2">
    <source>
        <dbReference type="Proteomes" id="UP000265520"/>
    </source>
</evidence>
<comment type="caution">
    <text evidence="1">The sequence shown here is derived from an EMBL/GenBank/DDBJ whole genome shotgun (WGS) entry which is preliminary data.</text>
</comment>
<protein>
    <submittedName>
        <fullName evidence="1">Peptide transporter PTR2-like</fullName>
    </submittedName>
</protein>
<name>A0A392P4I5_9FABA</name>
<feature type="non-terminal residue" evidence="1">
    <location>
        <position position="85"/>
    </location>
</feature>
<proteinExistence type="predicted"/>
<reference evidence="1 2" key="1">
    <citation type="journal article" date="2018" name="Front. Plant Sci.">
        <title>Red Clover (Trifolium pratense) and Zigzag Clover (T. medium) - A Picture of Genomic Similarities and Differences.</title>
        <authorList>
            <person name="Dluhosova J."/>
            <person name="Istvanek J."/>
            <person name="Nedelnik J."/>
            <person name="Repkova J."/>
        </authorList>
    </citation>
    <scope>NUCLEOTIDE SEQUENCE [LARGE SCALE GENOMIC DNA]</scope>
    <source>
        <strain evidence="2">cv. 10/8</strain>
        <tissue evidence="1">Leaf</tissue>
    </source>
</reference>